<name>A0A9P9AH19_9PEZI</name>
<accession>A0A9P9AH19</accession>
<gene>
    <name evidence="6" type="ORF">F5X68DRAFT_243478</name>
</gene>
<feature type="domain" description="Fungal lipase-type" evidence="5">
    <location>
        <begin position="107"/>
        <end position="237"/>
    </location>
</feature>
<keyword evidence="6" id="KW-0378">Hydrolase</keyword>
<proteinExistence type="inferred from homology"/>
<dbReference type="CDD" id="cd00519">
    <property type="entry name" value="Lipase_3"/>
    <property type="match status" value="1"/>
</dbReference>
<dbReference type="InterPro" id="IPR051218">
    <property type="entry name" value="Sec_MonoDiacylglyc_Lipase"/>
</dbReference>
<protein>
    <submittedName>
        <fullName evidence="6">Alpha/Beta hydrolase protein</fullName>
    </submittedName>
</protein>
<evidence type="ECO:0000256" key="2">
    <source>
        <dbReference type="ARBA" id="ARBA00047591"/>
    </source>
</evidence>
<sequence length="343" mass="37090">MFVRIWALACLAVTAAASPLHQEQEFSLDRRQSAVTVQQLADFKIYAEYAAASYCNGRNTPGQLIACSGSACNQVSANRPSTVASFSGFVTGIEGFVATDPIRREIVLSIRGSSNVRNWITNFQFLSGSCDLVRRCRVHSGFNNAWSEISVAAQNAVRQARSANPSYRVVTTGHSLGGAVATLAAAYLRAGGIPTELYTYGAPRVGNEEFANFVSRQPGGHYRITHGADPVPKVPPFAFGYRHTTPEYWLNGGSSRTIDYGIRDIKVCTGTLSFACNNGPDIPDAVSHMYYINDMGGCSPGGFDVRIAPENAAEVDAAFDRIIAVDRKYIEENKMPSNSSMTV</sequence>
<feature type="signal peptide" evidence="4">
    <location>
        <begin position="1"/>
        <end position="17"/>
    </location>
</feature>
<keyword evidence="7" id="KW-1185">Reference proteome</keyword>
<reference evidence="6" key="1">
    <citation type="journal article" date="2021" name="Nat. Commun.">
        <title>Genetic determinants of endophytism in the Arabidopsis root mycobiome.</title>
        <authorList>
            <person name="Mesny F."/>
            <person name="Miyauchi S."/>
            <person name="Thiergart T."/>
            <person name="Pickel B."/>
            <person name="Atanasova L."/>
            <person name="Karlsson M."/>
            <person name="Huettel B."/>
            <person name="Barry K.W."/>
            <person name="Haridas S."/>
            <person name="Chen C."/>
            <person name="Bauer D."/>
            <person name="Andreopoulos W."/>
            <person name="Pangilinan J."/>
            <person name="LaButti K."/>
            <person name="Riley R."/>
            <person name="Lipzen A."/>
            <person name="Clum A."/>
            <person name="Drula E."/>
            <person name="Henrissat B."/>
            <person name="Kohler A."/>
            <person name="Grigoriev I.V."/>
            <person name="Martin F.M."/>
            <person name="Hacquard S."/>
        </authorList>
    </citation>
    <scope>NUCLEOTIDE SEQUENCE</scope>
    <source>
        <strain evidence="6">MPI-SDFR-AT-0117</strain>
    </source>
</reference>
<evidence type="ECO:0000256" key="4">
    <source>
        <dbReference type="SAM" id="SignalP"/>
    </source>
</evidence>
<dbReference type="OrthoDB" id="426718at2759"/>
<dbReference type="PANTHER" id="PTHR45856:SF11">
    <property type="entry name" value="FUNGAL LIPASE-LIKE DOMAIN-CONTAINING PROTEIN"/>
    <property type="match status" value="1"/>
</dbReference>
<dbReference type="PANTHER" id="PTHR45856">
    <property type="entry name" value="ALPHA/BETA-HYDROLASES SUPERFAMILY PROTEIN"/>
    <property type="match status" value="1"/>
</dbReference>
<dbReference type="Pfam" id="PF01764">
    <property type="entry name" value="Lipase_3"/>
    <property type="match status" value="1"/>
</dbReference>
<comment type="caution">
    <text evidence="6">The sequence shown here is derived from an EMBL/GenBank/DDBJ whole genome shotgun (WGS) entry which is preliminary data.</text>
</comment>
<comment type="catalytic activity">
    <reaction evidence="3">
        <text>a monoacylglycerol + H2O = glycerol + a fatty acid + H(+)</text>
        <dbReference type="Rhea" id="RHEA:15245"/>
        <dbReference type="ChEBI" id="CHEBI:15377"/>
        <dbReference type="ChEBI" id="CHEBI:15378"/>
        <dbReference type="ChEBI" id="CHEBI:17408"/>
        <dbReference type="ChEBI" id="CHEBI:17754"/>
        <dbReference type="ChEBI" id="CHEBI:28868"/>
    </reaction>
</comment>
<evidence type="ECO:0000259" key="5">
    <source>
        <dbReference type="Pfam" id="PF01764"/>
    </source>
</evidence>
<feature type="chain" id="PRO_5040106472" evidence="4">
    <location>
        <begin position="18"/>
        <end position="343"/>
    </location>
</feature>
<comment type="similarity">
    <text evidence="1">Belongs to the AB hydrolase superfamily. Lipase family. Class 3 subfamily.</text>
</comment>
<evidence type="ECO:0000256" key="3">
    <source>
        <dbReference type="ARBA" id="ARBA00048461"/>
    </source>
</evidence>
<evidence type="ECO:0000256" key="1">
    <source>
        <dbReference type="ARBA" id="ARBA00043996"/>
    </source>
</evidence>
<comment type="catalytic activity">
    <reaction evidence="2">
        <text>a diacylglycerol + H2O = a monoacylglycerol + a fatty acid + H(+)</text>
        <dbReference type="Rhea" id="RHEA:32731"/>
        <dbReference type="ChEBI" id="CHEBI:15377"/>
        <dbReference type="ChEBI" id="CHEBI:15378"/>
        <dbReference type="ChEBI" id="CHEBI:17408"/>
        <dbReference type="ChEBI" id="CHEBI:18035"/>
        <dbReference type="ChEBI" id="CHEBI:28868"/>
    </reaction>
</comment>
<organism evidence="6 7">
    <name type="scientific">Plectosphaerella plurivora</name>
    <dbReference type="NCBI Taxonomy" id="936078"/>
    <lineage>
        <taxon>Eukaryota</taxon>
        <taxon>Fungi</taxon>
        <taxon>Dikarya</taxon>
        <taxon>Ascomycota</taxon>
        <taxon>Pezizomycotina</taxon>
        <taxon>Sordariomycetes</taxon>
        <taxon>Hypocreomycetidae</taxon>
        <taxon>Glomerellales</taxon>
        <taxon>Plectosphaerellaceae</taxon>
        <taxon>Plectosphaerella</taxon>
    </lineage>
</organism>
<dbReference type="GO" id="GO:0006629">
    <property type="term" value="P:lipid metabolic process"/>
    <property type="evidence" value="ECO:0007669"/>
    <property type="project" value="InterPro"/>
</dbReference>
<evidence type="ECO:0000313" key="6">
    <source>
        <dbReference type="EMBL" id="KAH6695043.1"/>
    </source>
</evidence>
<evidence type="ECO:0000313" key="7">
    <source>
        <dbReference type="Proteomes" id="UP000770015"/>
    </source>
</evidence>
<dbReference type="Gene3D" id="3.40.50.1820">
    <property type="entry name" value="alpha/beta hydrolase"/>
    <property type="match status" value="1"/>
</dbReference>
<dbReference type="SUPFAM" id="SSF53474">
    <property type="entry name" value="alpha/beta-Hydrolases"/>
    <property type="match status" value="1"/>
</dbReference>
<dbReference type="EMBL" id="JAGSXJ010000002">
    <property type="protein sequence ID" value="KAH6695043.1"/>
    <property type="molecule type" value="Genomic_DNA"/>
</dbReference>
<dbReference type="Proteomes" id="UP000770015">
    <property type="component" value="Unassembled WGS sequence"/>
</dbReference>
<dbReference type="InterPro" id="IPR029058">
    <property type="entry name" value="AB_hydrolase_fold"/>
</dbReference>
<dbReference type="GO" id="GO:0016787">
    <property type="term" value="F:hydrolase activity"/>
    <property type="evidence" value="ECO:0007669"/>
    <property type="project" value="UniProtKB-KW"/>
</dbReference>
<keyword evidence="4" id="KW-0732">Signal</keyword>
<dbReference type="InterPro" id="IPR002921">
    <property type="entry name" value="Fungal_lipase-type"/>
</dbReference>
<dbReference type="AlphaFoldDB" id="A0A9P9AH19"/>